<dbReference type="AlphaFoldDB" id="X0SYI4"/>
<dbReference type="PANTHER" id="PTHR42834:SF1">
    <property type="entry name" value="ENDONUCLEASE_EXONUCLEASE_PHOSPHATASE FAMILY PROTEIN (AFU_ORTHOLOGUE AFUA_3G09210)"/>
    <property type="match status" value="1"/>
</dbReference>
<proteinExistence type="predicted"/>
<dbReference type="InterPro" id="IPR036691">
    <property type="entry name" value="Endo/exonu/phosph_ase_sf"/>
</dbReference>
<accession>X0SYI4</accession>
<name>X0SYI4_9ZZZZ</name>
<protein>
    <submittedName>
        <fullName evidence="1">Uncharacterized protein</fullName>
    </submittedName>
</protein>
<dbReference type="SUPFAM" id="SSF56219">
    <property type="entry name" value="DNase I-like"/>
    <property type="match status" value="1"/>
</dbReference>
<sequence length="70" mass="7726">ANVVVSLVQEILSSRPGASIIVPGDLNDYLDSLTISIFSNSGLSNLVERVKPDERYTYIYQGVSQVFDYV</sequence>
<evidence type="ECO:0000313" key="1">
    <source>
        <dbReference type="EMBL" id="GAF80206.1"/>
    </source>
</evidence>
<dbReference type="PANTHER" id="PTHR42834">
    <property type="entry name" value="ENDONUCLEASE/EXONUCLEASE/PHOSPHATASE FAMILY PROTEIN (AFU_ORTHOLOGUE AFUA_3G09210)"/>
    <property type="match status" value="1"/>
</dbReference>
<reference evidence="1" key="1">
    <citation type="journal article" date="2014" name="Front. Microbiol.">
        <title>High frequency of phylogenetically diverse reductive dehalogenase-homologous genes in deep subseafloor sedimentary metagenomes.</title>
        <authorList>
            <person name="Kawai M."/>
            <person name="Futagami T."/>
            <person name="Toyoda A."/>
            <person name="Takaki Y."/>
            <person name="Nishi S."/>
            <person name="Hori S."/>
            <person name="Arai W."/>
            <person name="Tsubouchi T."/>
            <person name="Morono Y."/>
            <person name="Uchiyama I."/>
            <person name="Ito T."/>
            <person name="Fujiyama A."/>
            <person name="Inagaki F."/>
            <person name="Takami H."/>
        </authorList>
    </citation>
    <scope>NUCLEOTIDE SEQUENCE</scope>
    <source>
        <strain evidence="1">Expedition CK06-06</strain>
    </source>
</reference>
<organism evidence="1">
    <name type="scientific">marine sediment metagenome</name>
    <dbReference type="NCBI Taxonomy" id="412755"/>
    <lineage>
        <taxon>unclassified sequences</taxon>
        <taxon>metagenomes</taxon>
        <taxon>ecological metagenomes</taxon>
    </lineage>
</organism>
<gene>
    <name evidence="1" type="ORF">S01H1_18394</name>
</gene>
<comment type="caution">
    <text evidence="1">The sequence shown here is derived from an EMBL/GenBank/DDBJ whole genome shotgun (WGS) entry which is preliminary data.</text>
</comment>
<feature type="non-terminal residue" evidence="1">
    <location>
        <position position="1"/>
    </location>
</feature>
<dbReference type="EMBL" id="BARS01009832">
    <property type="protein sequence ID" value="GAF80206.1"/>
    <property type="molecule type" value="Genomic_DNA"/>
</dbReference>